<dbReference type="NCBIfam" id="NF041794">
    <property type="entry name" value="1_anti-phage_ZorA1"/>
    <property type="match status" value="1"/>
</dbReference>
<organism evidence="3 4">
    <name type="scientific">Escherichia marmotae</name>
    <dbReference type="NCBI Taxonomy" id="1499973"/>
    <lineage>
        <taxon>Bacteria</taxon>
        <taxon>Pseudomonadati</taxon>
        <taxon>Pseudomonadota</taxon>
        <taxon>Gammaproteobacteria</taxon>
        <taxon>Enterobacterales</taxon>
        <taxon>Enterobacteriaceae</taxon>
        <taxon>Escherichia</taxon>
    </lineage>
</organism>
<dbReference type="AlphaFoldDB" id="A0A370UZS6"/>
<dbReference type="InterPro" id="IPR016024">
    <property type="entry name" value="ARM-type_fold"/>
</dbReference>
<keyword evidence="2" id="KW-0812">Transmembrane</keyword>
<evidence type="ECO:0000256" key="1">
    <source>
        <dbReference type="SAM" id="Coils"/>
    </source>
</evidence>
<dbReference type="Proteomes" id="UP000254454">
    <property type="component" value="Unassembled WGS sequence"/>
</dbReference>
<feature type="coiled-coil region" evidence="1">
    <location>
        <begin position="763"/>
        <end position="790"/>
    </location>
</feature>
<protein>
    <submittedName>
        <fullName evidence="3">Chromosome partition protein Smc</fullName>
    </submittedName>
</protein>
<feature type="transmembrane region" description="Helical" evidence="2">
    <location>
        <begin position="180"/>
        <end position="199"/>
    </location>
</feature>
<keyword evidence="2" id="KW-0472">Membrane</keyword>
<dbReference type="NCBIfam" id="NF033916">
    <property type="entry name" value="antiphage_ZorA_3"/>
    <property type="match status" value="1"/>
</dbReference>
<gene>
    <name evidence="3" type="primary">smc_2</name>
    <name evidence="3" type="ORF">C4A13_00249</name>
</gene>
<reference evidence="3 4" key="1">
    <citation type="submission" date="2018-06" db="EMBL/GenBank/DDBJ databases">
        <title>Recombination Drives Gene Content and Phenotype Evolution in Wild Type E. coli Strains.</title>
        <authorList>
            <person name="Field C.M."/>
            <person name="Silander O.K."/>
            <person name="Van Nimwegen E."/>
        </authorList>
    </citation>
    <scope>NUCLEOTIDE SEQUENCE [LARGE SCALE GENOMIC DNA]</scope>
    <source>
        <strain evidence="3 4">SC344</strain>
    </source>
</reference>
<accession>A0A370UZS6</accession>
<dbReference type="InterPro" id="IPR049670">
    <property type="entry name" value="ZorA-like_t1"/>
</dbReference>
<evidence type="ECO:0000313" key="3">
    <source>
        <dbReference type="EMBL" id="RDR20226.1"/>
    </source>
</evidence>
<feature type="coiled-coil region" evidence="1">
    <location>
        <begin position="487"/>
        <end position="514"/>
    </location>
</feature>
<feature type="transmembrane region" description="Helical" evidence="2">
    <location>
        <begin position="20"/>
        <end position="40"/>
    </location>
</feature>
<name>A0A370UZS6_9ESCH</name>
<comment type="caution">
    <text evidence="3">The sequence shown here is derived from an EMBL/GenBank/DDBJ whole genome shotgun (WGS) entry which is preliminary data.</text>
</comment>
<dbReference type="EMBL" id="QONO01000297">
    <property type="protein sequence ID" value="RDR20226.1"/>
    <property type="molecule type" value="Genomic_DNA"/>
</dbReference>
<keyword evidence="2" id="KW-1133">Transmembrane helix</keyword>
<sequence length="851" mass="94198">MFSLTSFLDTLTSVNPENVPIYVAIVVGVLLLGFIVRYAIPSFRVSARFKQKAKAIRLLGNEKPAQQLEKLDALFSDKFFAHSWSEFKESLHRQFEFDENSGQKKISAIRSTAPSSAWFTEPLLVEIPLYTEAFKHLPGILTGIGIIGTFSGLMIGLHHFDPSTPEQVSASVANLLRDVLYAFLGSAFAITFSILVTMFEKWRLAQCYKNLELLTASIDQLFEGGVGEDYLSQLLSSTKENTTHARQLKDGLVTDLREMLQNLVDSQMRENQKLAETLSTTYRESGQQFAEQVSGAIETSLKNPLDKIAGVVQTASGDQSHRVQSMLENVLTAFMSKMDNTFGQQFTTMQEMMGRSVEAIQSMQSGFSTLLQDMRQAGDDSRQGSAQLISQLLSEMKSGQQEMQAGMNEMLRSLQESVARIGAEGEGAGERMAQQLEKIFADSEAREKAMAEQMRAFIEAIQSSVQQGQNETMEKMAASVDTLGSHMATLFAQLEDGQQQLNQQQNQAQNLLIGNMSKGGEALTQNLAGVFSQLESGQKQMSQTQEQGQRVLHEETQQLLARSEAREQAAAEQQQQFMTSLQQTMHSSQDALREKMTSGIDQLGSQLGSLFGQLEDGQKSLSQQQQSAQSALQQEAQRIIGQLESQVESLMQMLREQQSASGELLQRMAQNTTRHLEEIQTGADKMRVAADRFEAAGDRVAEANQLTAEVLNSTQQAGRTLSGACAELGALIADYRNTREVVANAITALETLINRSHDEQSSRSRFVDDLKAYSERLQQYNREAQEFLHNIAEVMGTSFESFTTGVENGLNRSLQEMDTQLTKAAGALSSSVEIIGESVDTLETVLRHRRA</sequence>
<proteinExistence type="predicted"/>
<dbReference type="RefSeq" id="WP_115439806.1">
    <property type="nucleotide sequence ID" value="NZ_QONN01000086.1"/>
</dbReference>
<feature type="coiled-coil region" evidence="1">
    <location>
        <begin position="633"/>
        <end position="660"/>
    </location>
</feature>
<keyword evidence="1" id="KW-0175">Coiled coil</keyword>
<evidence type="ECO:0000313" key="4">
    <source>
        <dbReference type="Proteomes" id="UP000254454"/>
    </source>
</evidence>
<dbReference type="SUPFAM" id="SSF48371">
    <property type="entry name" value="ARM repeat"/>
    <property type="match status" value="1"/>
</dbReference>
<evidence type="ECO:0000256" key="2">
    <source>
        <dbReference type="SAM" id="Phobius"/>
    </source>
</evidence>